<dbReference type="EMBL" id="CP042582">
    <property type="protein sequence ID" value="QEX21829.1"/>
    <property type="molecule type" value="Genomic_DNA"/>
</dbReference>
<dbReference type="KEGG" id="hadh:FRZ61_17580"/>
<dbReference type="PANTHER" id="PTHR36832">
    <property type="entry name" value="SLR1174 PROTEIN-RELATED"/>
    <property type="match status" value="1"/>
</dbReference>
<gene>
    <name evidence="2" type="ORF">FRZ61_17580</name>
</gene>
<reference evidence="2 3" key="1">
    <citation type="submission" date="2019-08" db="EMBL/GenBank/DDBJ databases">
        <title>Hyperibacter terrae gen. nov., sp. nov. and Hyperibacter viscosus sp. nov., two new members in the family Rhodospirillaceae isolated from the rhizosphere of Hypericum perforatum.</title>
        <authorList>
            <person name="Noviana Z."/>
        </authorList>
    </citation>
    <scope>NUCLEOTIDE SEQUENCE [LARGE SCALE GENOMIC DNA]</scope>
    <source>
        <strain evidence="2 3">R5959</strain>
    </source>
</reference>
<dbReference type="OrthoDB" id="8582979at2"/>
<organism evidence="2 3">
    <name type="scientific">Hypericibacter adhaerens</name>
    <dbReference type="NCBI Taxonomy" id="2602016"/>
    <lineage>
        <taxon>Bacteria</taxon>
        <taxon>Pseudomonadati</taxon>
        <taxon>Pseudomonadota</taxon>
        <taxon>Alphaproteobacteria</taxon>
        <taxon>Rhodospirillales</taxon>
        <taxon>Dongiaceae</taxon>
        <taxon>Hypericibacter</taxon>
    </lineage>
</organism>
<keyword evidence="1" id="KW-0472">Membrane</keyword>
<keyword evidence="1" id="KW-1133">Transmembrane helix</keyword>
<dbReference type="Pfam" id="PF06182">
    <property type="entry name" value="ABC2_membrane_6"/>
    <property type="match status" value="1"/>
</dbReference>
<evidence type="ECO:0000313" key="2">
    <source>
        <dbReference type="EMBL" id="QEX21829.1"/>
    </source>
</evidence>
<feature type="transmembrane region" description="Helical" evidence="1">
    <location>
        <begin position="142"/>
        <end position="159"/>
    </location>
</feature>
<evidence type="ECO:0000313" key="3">
    <source>
        <dbReference type="Proteomes" id="UP000325797"/>
    </source>
</evidence>
<keyword evidence="1" id="KW-0812">Transmembrane</keyword>
<protein>
    <submittedName>
        <fullName evidence="2">Multidrug ABC transporter permease</fullName>
    </submittedName>
</protein>
<dbReference type="Proteomes" id="UP000325797">
    <property type="component" value="Chromosome"/>
</dbReference>
<dbReference type="AlphaFoldDB" id="A0A5J6MWI1"/>
<dbReference type="InterPro" id="IPR010390">
    <property type="entry name" value="ABC-2_transporter-like"/>
</dbReference>
<name>A0A5J6MWI1_9PROT</name>
<sequence>MIRLLKAFWACFAGAYAISTQYRAEFLLYMLSGVTPLIMMFVWISIARTGAVDGHGGAWFAAYFLVAYGVRQFNPIWLTRELDSEVRLGRLSVQLMRPLNPYWRLLAWHVSDMAIRGPIVFLFIPLALWISGGYAELSFENAPFFVLAAVAGMLLHFHMEYLLGLSAFWTDQSLAFEGFYLTLFSLLGGLVVPINLFPEAVRDLILLTPFPYIFGFPAGIALGVPDSAALLRGFLIQGGWLLVLGSLGQILWRRGLRRYGAAGA</sequence>
<dbReference type="RefSeq" id="WP_151116660.1">
    <property type="nucleotide sequence ID" value="NZ_CP042582.1"/>
</dbReference>
<proteinExistence type="predicted"/>
<feature type="transmembrane region" description="Helical" evidence="1">
    <location>
        <begin position="106"/>
        <end position="130"/>
    </location>
</feature>
<dbReference type="PANTHER" id="PTHR36832:SF1">
    <property type="entry name" value="SLR1174 PROTEIN"/>
    <property type="match status" value="1"/>
</dbReference>
<accession>A0A5J6MWI1</accession>
<evidence type="ECO:0000256" key="1">
    <source>
        <dbReference type="SAM" id="Phobius"/>
    </source>
</evidence>
<feature type="transmembrane region" description="Helical" evidence="1">
    <location>
        <begin position="179"/>
        <end position="197"/>
    </location>
</feature>
<keyword evidence="3" id="KW-1185">Reference proteome</keyword>
<feature type="transmembrane region" description="Helical" evidence="1">
    <location>
        <begin position="204"/>
        <end position="224"/>
    </location>
</feature>
<feature type="transmembrane region" description="Helical" evidence="1">
    <location>
        <begin position="230"/>
        <end position="252"/>
    </location>
</feature>
<feature type="transmembrane region" description="Helical" evidence="1">
    <location>
        <begin position="27"/>
        <end position="46"/>
    </location>
</feature>